<evidence type="ECO:0000256" key="12">
    <source>
        <dbReference type="ARBA" id="ARBA00022989"/>
    </source>
</evidence>
<dbReference type="SUPFAM" id="SSF52540">
    <property type="entry name" value="P-loop containing nucleoside triphosphate hydrolases"/>
    <property type="match status" value="1"/>
</dbReference>
<evidence type="ECO:0000256" key="2">
    <source>
        <dbReference type="ARBA" id="ARBA00007316"/>
    </source>
</evidence>
<dbReference type="Pfam" id="PF13614">
    <property type="entry name" value="AAA_31"/>
    <property type="match status" value="1"/>
</dbReference>
<sequence length="791" mass="88669">MEQTTNPGRGRGAPKVSEYLLVLRKRKWIIIFAVLFSLTVAAYQSYTTSPTYVATASLVLETSGQSTDLLQGFYTSFQPYRLETELQIISSRTICLGVVERLDLAFHPQVQLPDGVFFQDPFVKVGFPAGRYRVIEGESGFSVMDDAHNVIGECLYEQPFVSNDGLFGFTLHDPEPHPKRIISFRVTNPIQEAESIRQATTVQQSSDSNAFTVSVSHTDPKMVARLANTIAEVYVDENLRWKQERARKAREFIGQQIEVAEVKLRLTEDLLREYKEELGIVSFTDEARELIHRLSVVEENRNSLEQELAELEEQQGTVENYLNRGEIDLDTLTAMSSWPAFQTDQMLKEFVRTAGELTLEKQQLRQTSGLLNPRLAEIDGELDAVEGGIERRLTYIATSGALGISIEGAKSKLDETSNSISELTAELSTMPREEMELSIRERKSDVASKIHSLLLERYEEARINESMETGDVRIIDRAIRPTAPVSPNHASDLLLGLAVGLVIGIGLAMIVEMNDTTVKSADEVTGLTGLSPIGTIPKATEEFEELGEGRLIVLENPRSPIAETYRIIRTNIQYFGIDKQIRVLSITSPSKGEGKTTTTANLGVSIAQQGHKTLLVDTDLRKAKMHRFFNIPNTPGFTELILGDRTDEEVIRPTQVENLFVLPSGHPPPNPSELLSSRRTQDILERFRQEYDKVILDTSPVLAVTDPAVLGSLVDGTILVIEAEVSEAEAVKEAVNLLKNARAQILGFVLNKVDLTRTYKSNRYYHYYYYHHDDEAERSKGSIWKRFRGKK</sequence>
<dbReference type="InterPro" id="IPR025669">
    <property type="entry name" value="AAA_dom"/>
</dbReference>
<evidence type="ECO:0000313" key="22">
    <source>
        <dbReference type="Proteomes" id="UP000177187"/>
    </source>
</evidence>
<keyword evidence="7" id="KW-0808">Transferase</keyword>
<dbReference type="Pfam" id="PF02706">
    <property type="entry name" value="Wzz"/>
    <property type="match status" value="1"/>
</dbReference>
<dbReference type="CDD" id="cd05387">
    <property type="entry name" value="BY-kinase"/>
    <property type="match status" value="1"/>
</dbReference>
<dbReference type="EMBL" id="MFAF01000033">
    <property type="protein sequence ID" value="OGD78514.1"/>
    <property type="molecule type" value="Genomic_DNA"/>
</dbReference>
<dbReference type="GO" id="GO:0005886">
    <property type="term" value="C:plasma membrane"/>
    <property type="evidence" value="ECO:0007669"/>
    <property type="project" value="UniProtKB-SubCell"/>
</dbReference>
<evidence type="ECO:0000256" key="5">
    <source>
        <dbReference type="ARBA" id="ARBA00022475"/>
    </source>
</evidence>
<keyword evidence="6" id="KW-0997">Cell inner membrane</keyword>
<feature type="domain" description="AAA" evidence="19">
    <location>
        <begin position="582"/>
        <end position="742"/>
    </location>
</feature>
<evidence type="ECO:0000256" key="6">
    <source>
        <dbReference type="ARBA" id="ARBA00022519"/>
    </source>
</evidence>
<evidence type="ECO:0000256" key="15">
    <source>
        <dbReference type="ARBA" id="ARBA00051245"/>
    </source>
</evidence>
<protein>
    <recommendedName>
        <fullName evidence="4">non-specific protein-tyrosine kinase</fullName>
        <ecNumber evidence="4">2.7.10.2</ecNumber>
    </recommendedName>
</protein>
<dbReference type="GO" id="GO:0005524">
    <property type="term" value="F:ATP binding"/>
    <property type="evidence" value="ECO:0007669"/>
    <property type="project" value="UniProtKB-KW"/>
</dbReference>
<organism evidence="21 22">
    <name type="scientific">Candidatus Coatesbacteria bacterium RBG_13_66_14</name>
    <dbReference type="NCBI Taxonomy" id="1817816"/>
    <lineage>
        <taxon>Bacteria</taxon>
        <taxon>Candidatus Coatesiibacteriota</taxon>
    </lineage>
</organism>
<dbReference type="STRING" id="1817816.A2Y64_05605"/>
<evidence type="ECO:0000259" key="18">
    <source>
        <dbReference type="Pfam" id="PF02706"/>
    </source>
</evidence>
<name>A0A1F5FG50_9BACT</name>
<evidence type="ECO:0000256" key="7">
    <source>
        <dbReference type="ARBA" id="ARBA00022679"/>
    </source>
</evidence>
<dbReference type="GO" id="GO:0004715">
    <property type="term" value="F:non-membrane spanning protein tyrosine kinase activity"/>
    <property type="evidence" value="ECO:0007669"/>
    <property type="project" value="UniProtKB-EC"/>
</dbReference>
<evidence type="ECO:0000256" key="16">
    <source>
        <dbReference type="SAM" id="Coils"/>
    </source>
</evidence>
<dbReference type="PANTHER" id="PTHR32309:SF13">
    <property type="entry name" value="FERRIC ENTEROBACTIN TRANSPORT PROTEIN FEPE"/>
    <property type="match status" value="1"/>
</dbReference>
<dbReference type="Gene3D" id="3.40.50.300">
    <property type="entry name" value="P-loop containing nucleotide triphosphate hydrolases"/>
    <property type="match status" value="1"/>
</dbReference>
<comment type="caution">
    <text evidence="21">The sequence shown here is derived from an EMBL/GenBank/DDBJ whole genome shotgun (WGS) entry which is preliminary data.</text>
</comment>
<dbReference type="FunFam" id="3.40.50.300:FF:000527">
    <property type="entry name" value="Tyrosine-protein kinase etk"/>
    <property type="match status" value="1"/>
</dbReference>
<keyword evidence="16" id="KW-0175">Coiled coil</keyword>
<comment type="similarity">
    <text evidence="2">Belongs to the CpsD/CapB family.</text>
</comment>
<accession>A0A1F5FG50</accession>
<dbReference type="InterPro" id="IPR027417">
    <property type="entry name" value="P-loop_NTPase"/>
</dbReference>
<feature type="domain" description="Polysaccharide chain length determinant N-terminal" evidence="18">
    <location>
        <begin position="17"/>
        <end position="99"/>
    </location>
</feature>
<keyword evidence="5" id="KW-1003">Cell membrane</keyword>
<feature type="domain" description="Tyrosine-protein kinase G-rich" evidence="20">
    <location>
        <begin position="441"/>
        <end position="510"/>
    </location>
</feature>
<evidence type="ECO:0000313" key="21">
    <source>
        <dbReference type="EMBL" id="OGD78514.1"/>
    </source>
</evidence>
<evidence type="ECO:0000256" key="13">
    <source>
        <dbReference type="ARBA" id="ARBA00023136"/>
    </source>
</evidence>
<dbReference type="InterPro" id="IPR032807">
    <property type="entry name" value="GNVR"/>
</dbReference>
<feature type="transmembrane region" description="Helical" evidence="17">
    <location>
        <begin position="28"/>
        <end position="46"/>
    </location>
</feature>
<dbReference type="PANTHER" id="PTHR32309">
    <property type="entry name" value="TYROSINE-PROTEIN KINASE"/>
    <property type="match status" value="1"/>
</dbReference>
<evidence type="ECO:0000256" key="3">
    <source>
        <dbReference type="ARBA" id="ARBA00008883"/>
    </source>
</evidence>
<dbReference type="EC" id="2.7.10.2" evidence="4"/>
<feature type="coiled-coil region" evidence="16">
    <location>
        <begin position="257"/>
        <end position="324"/>
    </location>
</feature>
<dbReference type="AlphaFoldDB" id="A0A1F5FG50"/>
<proteinExistence type="inferred from homology"/>
<evidence type="ECO:0000256" key="8">
    <source>
        <dbReference type="ARBA" id="ARBA00022692"/>
    </source>
</evidence>
<comment type="similarity">
    <text evidence="3">Belongs to the etk/wzc family.</text>
</comment>
<evidence type="ECO:0000256" key="11">
    <source>
        <dbReference type="ARBA" id="ARBA00022840"/>
    </source>
</evidence>
<dbReference type="GO" id="GO:0042802">
    <property type="term" value="F:identical protein binding"/>
    <property type="evidence" value="ECO:0007669"/>
    <property type="project" value="UniProtKB-ARBA"/>
</dbReference>
<dbReference type="NCBIfam" id="TIGR01007">
    <property type="entry name" value="eps_fam"/>
    <property type="match status" value="1"/>
</dbReference>
<keyword evidence="14" id="KW-0829">Tyrosine-protein kinase</keyword>
<keyword evidence="10" id="KW-0418">Kinase</keyword>
<keyword evidence="13 17" id="KW-0472">Membrane</keyword>
<evidence type="ECO:0000256" key="14">
    <source>
        <dbReference type="ARBA" id="ARBA00023137"/>
    </source>
</evidence>
<gene>
    <name evidence="21" type="ORF">A2Y64_05605</name>
</gene>
<dbReference type="InterPro" id="IPR050445">
    <property type="entry name" value="Bact_polysacc_biosynth/exp"/>
</dbReference>
<dbReference type="InterPro" id="IPR005702">
    <property type="entry name" value="Wzc-like_C"/>
</dbReference>
<dbReference type="Pfam" id="PF13807">
    <property type="entry name" value="GNVR"/>
    <property type="match status" value="1"/>
</dbReference>
<keyword evidence="9" id="KW-0547">Nucleotide-binding</keyword>
<dbReference type="InterPro" id="IPR003856">
    <property type="entry name" value="LPS_length_determ_N"/>
</dbReference>
<evidence type="ECO:0000256" key="4">
    <source>
        <dbReference type="ARBA" id="ARBA00011903"/>
    </source>
</evidence>
<evidence type="ECO:0000256" key="9">
    <source>
        <dbReference type="ARBA" id="ARBA00022741"/>
    </source>
</evidence>
<evidence type="ECO:0000256" key="1">
    <source>
        <dbReference type="ARBA" id="ARBA00004429"/>
    </source>
</evidence>
<evidence type="ECO:0000259" key="20">
    <source>
        <dbReference type="Pfam" id="PF13807"/>
    </source>
</evidence>
<comment type="subcellular location">
    <subcellularLocation>
        <location evidence="1">Cell inner membrane</location>
        <topology evidence="1">Multi-pass membrane protein</topology>
    </subcellularLocation>
</comment>
<keyword evidence="8 17" id="KW-0812">Transmembrane</keyword>
<evidence type="ECO:0000256" key="10">
    <source>
        <dbReference type="ARBA" id="ARBA00022777"/>
    </source>
</evidence>
<evidence type="ECO:0000256" key="17">
    <source>
        <dbReference type="SAM" id="Phobius"/>
    </source>
</evidence>
<comment type="catalytic activity">
    <reaction evidence="15">
        <text>L-tyrosyl-[protein] + ATP = O-phospho-L-tyrosyl-[protein] + ADP + H(+)</text>
        <dbReference type="Rhea" id="RHEA:10596"/>
        <dbReference type="Rhea" id="RHEA-COMP:10136"/>
        <dbReference type="Rhea" id="RHEA-COMP:20101"/>
        <dbReference type="ChEBI" id="CHEBI:15378"/>
        <dbReference type="ChEBI" id="CHEBI:30616"/>
        <dbReference type="ChEBI" id="CHEBI:46858"/>
        <dbReference type="ChEBI" id="CHEBI:61978"/>
        <dbReference type="ChEBI" id="CHEBI:456216"/>
        <dbReference type="EC" id="2.7.10.2"/>
    </reaction>
</comment>
<reference evidence="21 22" key="1">
    <citation type="journal article" date="2016" name="Nat. Commun.">
        <title>Thousands of microbial genomes shed light on interconnected biogeochemical processes in an aquifer system.</title>
        <authorList>
            <person name="Anantharaman K."/>
            <person name="Brown C.T."/>
            <person name="Hug L.A."/>
            <person name="Sharon I."/>
            <person name="Castelle C.J."/>
            <person name="Probst A.J."/>
            <person name="Thomas B.C."/>
            <person name="Singh A."/>
            <person name="Wilkins M.J."/>
            <person name="Karaoz U."/>
            <person name="Brodie E.L."/>
            <person name="Williams K.H."/>
            <person name="Hubbard S.S."/>
            <person name="Banfield J.F."/>
        </authorList>
    </citation>
    <scope>NUCLEOTIDE SEQUENCE [LARGE SCALE GENOMIC DNA]</scope>
</reference>
<dbReference type="Proteomes" id="UP000177187">
    <property type="component" value="Unassembled WGS sequence"/>
</dbReference>
<keyword evidence="12 17" id="KW-1133">Transmembrane helix</keyword>
<evidence type="ECO:0000259" key="19">
    <source>
        <dbReference type="Pfam" id="PF13614"/>
    </source>
</evidence>
<keyword evidence="11" id="KW-0067">ATP-binding</keyword>